<keyword evidence="1" id="KW-0677">Repeat</keyword>
<evidence type="ECO:0000313" key="6">
    <source>
        <dbReference type="Proteomes" id="UP001318860"/>
    </source>
</evidence>
<dbReference type="InterPro" id="IPR002885">
    <property type="entry name" value="PPR_rpt"/>
</dbReference>
<dbReference type="SUPFAM" id="SSF52540">
    <property type="entry name" value="P-loop containing nucleoside triphosphate hydrolases"/>
    <property type="match status" value="1"/>
</dbReference>
<keyword evidence="3" id="KW-0342">GTP-binding</keyword>
<dbReference type="InterPro" id="IPR044645">
    <property type="entry name" value="DG1/EMB2279-like"/>
</dbReference>
<dbReference type="InterPro" id="IPR027417">
    <property type="entry name" value="P-loop_NTPase"/>
</dbReference>
<dbReference type="NCBIfam" id="TIGR00231">
    <property type="entry name" value="small_GTP"/>
    <property type="match status" value="1"/>
</dbReference>
<dbReference type="InterPro" id="IPR005225">
    <property type="entry name" value="Small_GTP-bd"/>
</dbReference>
<evidence type="ECO:0008006" key="7">
    <source>
        <dbReference type="Google" id="ProtNLM"/>
    </source>
</evidence>
<dbReference type="SMART" id="SM00175">
    <property type="entry name" value="RAB"/>
    <property type="match status" value="1"/>
</dbReference>
<protein>
    <recommendedName>
        <fullName evidence="7">Pentatricopeptide repeat-containing protein</fullName>
    </recommendedName>
</protein>
<dbReference type="EMBL" id="JABTTQ020002242">
    <property type="protein sequence ID" value="KAK6125328.1"/>
    <property type="molecule type" value="Genomic_DNA"/>
</dbReference>
<comment type="caution">
    <text evidence="5">The sequence shown here is derived from an EMBL/GenBank/DDBJ whole genome shotgun (WGS) entry which is preliminary data.</text>
</comment>
<dbReference type="PROSITE" id="PS51417">
    <property type="entry name" value="ARF"/>
    <property type="match status" value="1"/>
</dbReference>
<dbReference type="Pfam" id="PF13812">
    <property type="entry name" value="PPR_3"/>
    <property type="match status" value="1"/>
</dbReference>
<evidence type="ECO:0000256" key="1">
    <source>
        <dbReference type="ARBA" id="ARBA00022737"/>
    </source>
</evidence>
<dbReference type="NCBIfam" id="TIGR00756">
    <property type="entry name" value="PPR"/>
    <property type="match status" value="1"/>
</dbReference>
<keyword evidence="2" id="KW-0547">Nucleotide-binding</keyword>
<dbReference type="Pfam" id="PF01535">
    <property type="entry name" value="PPR"/>
    <property type="match status" value="1"/>
</dbReference>
<dbReference type="PROSITE" id="PS51375">
    <property type="entry name" value="PPR"/>
    <property type="match status" value="2"/>
</dbReference>
<evidence type="ECO:0000256" key="4">
    <source>
        <dbReference type="PROSITE-ProRule" id="PRU00708"/>
    </source>
</evidence>
<dbReference type="Proteomes" id="UP001318860">
    <property type="component" value="Unassembled WGS sequence"/>
</dbReference>
<dbReference type="InterPro" id="IPR011990">
    <property type="entry name" value="TPR-like_helical_dom_sf"/>
</dbReference>
<evidence type="ECO:0000256" key="2">
    <source>
        <dbReference type="ARBA" id="ARBA00022741"/>
    </source>
</evidence>
<organism evidence="5 6">
    <name type="scientific">Rehmannia glutinosa</name>
    <name type="common">Chinese foxglove</name>
    <dbReference type="NCBI Taxonomy" id="99300"/>
    <lineage>
        <taxon>Eukaryota</taxon>
        <taxon>Viridiplantae</taxon>
        <taxon>Streptophyta</taxon>
        <taxon>Embryophyta</taxon>
        <taxon>Tracheophyta</taxon>
        <taxon>Spermatophyta</taxon>
        <taxon>Magnoliopsida</taxon>
        <taxon>eudicotyledons</taxon>
        <taxon>Gunneridae</taxon>
        <taxon>Pentapetalae</taxon>
        <taxon>asterids</taxon>
        <taxon>lamiids</taxon>
        <taxon>Lamiales</taxon>
        <taxon>Orobanchaceae</taxon>
        <taxon>Rehmannieae</taxon>
        <taxon>Rehmannia</taxon>
    </lineage>
</organism>
<dbReference type="PROSITE" id="PS51422">
    <property type="entry name" value="SAR1"/>
    <property type="match status" value="1"/>
</dbReference>
<keyword evidence="6" id="KW-1185">Reference proteome</keyword>
<reference evidence="5 6" key="1">
    <citation type="journal article" date="2021" name="Comput. Struct. Biotechnol. J.">
        <title>De novo genome assembly of the potent medicinal plant Rehmannia glutinosa using nanopore technology.</title>
        <authorList>
            <person name="Ma L."/>
            <person name="Dong C."/>
            <person name="Song C."/>
            <person name="Wang X."/>
            <person name="Zheng X."/>
            <person name="Niu Y."/>
            <person name="Chen S."/>
            <person name="Feng W."/>
        </authorList>
    </citation>
    <scope>NUCLEOTIDE SEQUENCE [LARGE SCALE GENOMIC DNA]</scope>
    <source>
        <strain evidence="5">DH-2019</strain>
    </source>
</reference>
<dbReference type="Pfam" id="PF00025">
    <property type="entry name" value="Arf"/>
    <property type="match status" value="1"/>
</dbReference>
<proteinExistence type="predicted"/>
<gene>
    <name evidence="5" type="ORF">DH2020_040944</name>
</gene>
<sequence length="942" mass="108413">MELSLIGLQNAGKTSLVNVVATGGYSEDMIPTVGFNMRKVTKGNVTIKLWDLGGQPRFRSMWERYCRAVSAIVYVVDAADHDNISISKSELHDLLSKPSLSGIPLLVLGNKIDKPQALSKQALTDQIHVCLGKLHFALGLLIGEMAFMAIYDKDRKLCPFKNADRWHPKDQRICKVGPGRTCLNPGYDPDSQPHVEPTPRILHNIRKKELQKSNRRLAKQTSKLPPPLTDTQQQAILEESHFQTIKSEYKKFTKSTRNEENEKLVGKPWERLERLKLRELASGNTEYDGERLDPEHLRELSDIIECERDKFTWLLDNDIELEEGLIENDGKRWAPPKRSETEAIKIFINRLSATEVSVKDWKFVRMMRYSGLQFTEGQMLKIVEGLGDKGHWRHALSVVEWVYNSKEHKYFKSRFVYTKLLKVLGRARKPREALKGDAHIYPDMAAYHCLAVTLGQAGFIKELLNVIESMKEKPKKIRNMRRKNWNPELQPDIIIFNSVLNACVQTCQWKGVSWVFQQMRKNGLRPNGASYGLAMEVMLKSGKYDLVHEFFARMKRNGEALKALTYKVLVRAFWEEGKVNDAVQTVRDMERRGVIGTASVYYELARCLCFHGRWEDAILEIEKLKTSSNKIFGGDLHWHDKIFHGWRAYVYTFSSMLEASASALQWEYFEYIYKEMTLSGYQVDQRKHSALLVEASRAGKWHLLEHAFDSILEAGEIPPVSFFTEMACQAIIQHDYERAVNIVNTMAHAPFQVSFQEWIIFFERNRDRIDKATLNELQEKLVIRDLVNEATVINFSKALHFMCESCEDSLNSIFDKNPKDSIPANTIGSNLDWNLDIRDGNLVNSGDDKDLEVSGLSNNRREGNVRGCHTRFAELFDYDLVSKSSPYDSDDVEFEHIEDEEGHSDDDDDFNFELIIPSSEVDDLHESDTPSAYEILETWKKK</sequence>
<dbReference type="PANTHER" id="PTHR46935">
    <property type="entry name" value="OS01G0674700 PROTEIN"/>
    <property type="match status" value="1"/>
</dbReference>
<dbReference type="InterPro" id="IPR044154">
    <property type="entry name" value="Arl8a/8b"/>
</dbReference>
<dbReference type="SMART" id="SM00178">
    <property type="entry name" value="SAR"/>
    <property type="match status" value="1"/>
</dbReference>
<name>A0ABR0USU1_REHGL</name>
<dbReference type="InterPro" id="IPR006689">
    <property type="entry name" value="Small_GTPase_ARF/SAR"/>
</dbReference>
<dbReference type="Gene3D" id="1.25.40.10">
    <property type="entry name" value="Tetratricopeptide repeat domain"/>
    <property type="match status" value="3"/>
</dbReference>
<evidence type="ECO:0000256" key="3">
    <source>
        <dbReference type="ARBA" id="ARBA00023134"/>
    </source>
</evidence>
<accession>A0ABR0USU1</accession>
<feature type="repeat" description="PPR" evidence="4">
    <location>
        <begin position="492"/>
        <end position="526"/>
    </location>
</feature>
<dbReference type="PANTHER" id="PTHR46935:SF2">
    <property type="entry name" value="PENTACOTRIPEPTIDE-REPEAT REGION OF PRORP DOMAIN-CONTAINING PROTEIN"/>
    <property type="match status" value="1"/>
</dbReference>
<dbReference type="PRINTS" id="PR00328">
    <property type="entry name" value="SAR1GTPBP"/>
</dbReference>
<dbReference type="Gene3D" id="3.40.50.300">
    <property type="entry name" value="P-loop containing nucleotide triphosphate hydrolases"/>
    <property type="match status" value="1"/>
</dbReference>
<dbReference type="CDD" id="cd04159">
    <property type="entry name" value="Arl10_like"/>
    <property type="match status" value="1"/>
</dbReference>
<evidence type="ECO:0000313" key="5">
    <source>
        <dbReference type="EMBL" id="KAK6125328.1"/>
    </source>
</evidence>
<dbReference type="SMART" id="SM00177">
    <property type="entry name" value="ARF"/>
    <property type="match status" value="1"/>
</dbReference>
<feature type="repeat" description="PPR" evidence="4">
    <location>
        <begin position="562"/>
        <end position="596"/>
    </location>
</feature>